<dbReference type="InterPro" id="IPR013762">
    <property type="entry name" value="Integrase-like_cat_sf"/>
</dbReference>
<dbReference type="GO" id="GO:0003677">
    <property type="term" value="F:DNA binding"/>
    <property type="evidence" value="ECO:0007669"/>
    <property type="project" value="InterPro"/>
</dbReference>
<dbReference type="AlphaFoldDB" id="A0AAN1UP91"/>
<dbReference type="RefSeq" id="WP_123172663.1">
    <property type="nucleotide sequence ID" value="NZ_CP033604.1"/>
</dbReference>
<dbReference type="Proteomes" id="UP000267614">
    <property type="component" value="Chromosome"/>
</dbReference>
<accession>A0AAN1UP91</accession>
<protein>
    <submittedName>
        <fullName evidence="2">Site-specific integrase</fullName>
    </submittedName>
</protein>
<evidence type="ECO:0000313" key="3">
    <source>
        <dbReference type="Proteomes" id="UP000267614"/>
    </source>
</evidence>
<dbReference type="SUPFAM" id="SSF56349">
    <property type="entry name" value="DNA breaking-rejoining enzymes"/>
    <property type="match status" value="1"/>
</dbReference>
<dbReference type="CDD" id="cd00397">
    <property type="entry name" value="DNA_BRE_C"/>
    <property type="match status" value="1"/>
</dbReference>
<dbReference type="GO" id="GO:0015074">
    <property type="term" value="P:DNA integration"/>
    <property type="evidence" value="ECO:0007669"/>
    <property type="project" value="InterPro"/>
</dbReference>
<dbReference type="EMBL" id="CP033604">
    <property type="protein sequence ID" value="AYV36595.1"/>
    <property type="molecule type" value="Genomic_DNA"/>
</dbReference>
<evidence type="ECO:0000313" key="2">
    <source>
        <dbReference type="EMBL" id="AYV36595.1"/>
    </source>
</evidence>
<evidence type="ECO:0000256" key="1">
    <source>
        <dbReference type="ARBA" id="ARBA00023172"/>
    </source>
</evidence>
<name>A0AAN1UP91_AERVE</name>
<reference evidence="2 3" key="1">
    <citation type="submission" date="2018-11" db="EMBL/GenBank/DDBJ databases">
        <title>Complete genome sequence of multidrug-resistant Aeromonas veronii strain MS-18-37.</title>
        <authorList>
            <person name="Abdelhamed H."/>
            <person name="Lawrence M."/>
            <person name="Waldbieser G."/>
        </authorList>
    </citation>
    <scope>NUCLEOTIDE SEQUENCE [LARGE SCALE GENOMIC DNA]</scope>
    <source>
        <strain evidence="2 3">MS-18-37</strain>
    </source>
</reference>
<dbReference type="Gene3D" id="1.10.443.10">
    <property type="entry name" value="Intergrase catalytic core"/>
    <property type="match status" value="1"/>
</dbReference>
<dbReference type="GO" id="GO:0006310">
    <property type="term" value="P:DNA recombination"/>
    <property type="evidence" value="ECO:0007669"/>
    <property type="project" value="UniProtKB-KW"/>
</dbReference>
<dbReference type="InterPro" id="IPR011010">
    <property type="entry name" value="DNA_brk_join_enz"/>
</dbReference>
<sequence>MMQLTKAQRIVLIHHLPNTDAYLSTYPINNHSQPITNGDYYITDLNNSSDSDDSVYLFPILLEADGTPWYLANLFLLKIAIDNRDNYKDTRDIRKKASLLLDYKIFCESARGNNNEQAPIDLFDFKHSLKSKRPTWRYYSHLMHVEKPRPGLLNAKTGAVYQFYKFAATQPNIDLDLERVEKLTSFTVFKQTASGNLYRIDGEKRSQTVRTAEPAPVSIGYVRDEGEDLRPLFQKELDALLDALQTGEFEIDEKLIVYLALCTGERKQTILTMRMRHLKFFEDQYLSQKKMSYKLFANSQNGCDTKYDKPHILHVPAWLGEKIKTWAFSKKATERREKFKQKFGDIFNDDDMYLFLSPTGDCRYMSHLDPRYKMTLSPALGQVTRNLKYKLLRITGNKISPDFSFHWLRATFALLLYKGCQKLISEKKMLAGTELNHIRYRLHHAHQSTTENYLKLFSQTSELLEAQETFENVLFGDVLQNKDISDEVK</sequence>
<organism evidence="2 3">
    <name type="scientific">Aeromonas veronii</name>
    <dbReference type="NCBI Taxonomy" id="654"/>
    <lineage>
        <taxon>Bacteria</taxon>
        <taxon>Pseudomonadati</taxon>
        <taxon>Pseudomonadota</taxon>
        <taxon>Gammaproteobacteria</taxon>
        <taxon>Aeromonadales</taxon>
        <taxon>Aeromonadaceae</taxon>
        <taxon>Aeromonas</taxon>
    </lineage>
</organism>
<proteinExistence type="predicted"/>
<gene>
    <name evidence="2" type="ORF">EFI48_07090</name>
</gene>
<keyword evidence="1" id="KW-0233">DNA recombination</keyword>